<proteinExistence type="predicted"/>
<keyword evidence="1" id="KW-0812">Transmembrane</keyword>
<keyword evidence="1" id="KW-1133">Transmembrane helix</keyword>
<feature type="transmembrane region" description="Helical" evidence="1">
    <location>
        <begin position="7"/>
        <end position="28"/>
    </location>
</feature>
<gene>
    <name evidence="2" type="ORF">AULFYP135_02226</name>
</gene>
<dbReference type="EMBL" id="CACRSL010000005">
    <property type="protein sequence ID" value="VYT24208.1"/>
    <property type="molecule type" value="Genomic_DNA"/>
</dbReference>
<keyword evidence="1" id="KW-0472">Membrane</keyword>
<reference evidence="2" key="1">
    <citation type="submission" date="2019-11" db="EMBL/GenBank/DDBJ databases">
        <authorList>
            <person name="Feng L."/>
        </authorList>
    </citation>
    <scope>NUCLEOTIDE SEQUENCE</scope>
    <source>
        <strain evidence="2">AundefinedLFYP135</strain>
    </source>
</reference>
<evidence type="ECO:0000313" key="2">
    <source>
        <dbReference type="EMBL" id="VYT24208.1"/>
    </source>
</evidence>
<name>A0A6N2V250_9FIRM</name>
<accession>A0A6N2V250</accession>
<dbReference type="AlphaFoldDB" id="A0A6N2V250"/>
<feature type="transmembrane region" description="Helical" evidence="1">
    <location>
        <begin position="34"/>
        <end position="55"/>
    </location>
</feature>
<evidence type="ECO:0000256" key="1">
    <source>
        <dbReference type="SAM" id="Phobius"/>
    </source>
</evidence>
<sequence>MNPLTRLFSIVFTVAWLIVCFGAAIFLGKLLPGYVGFFASIILWAVLFATPFYILRRRTDARAKETPLVEYIASKLPKRPPDHILIQEKNVMIDQVGLVFETAGYENLNRDQCRDLALKLFERLGEQYETFALFFSEEDGLNYRPVVRGEVEADGQGVFRAYLVRHKSVMD</sequence>
<organism evidence="2">
    <name type="scientific">uncultured Anaerotruncus sp</name>
    <dbReference type="NCBI Taxonomy" id="905011"/>
    <lineage>
        <taxon>Bacteria</taxon>
        <taxon>Bacillati</taxon>
        <taxon>Bacillota</taxon>
        <taxon>Clostridia</taxon>
        <taxon>Eubacteriales</taxon>
        <taxon>Oscillospiraceae</taxon>
        <taxon>Anaerotruncus</taxon>
        <taxon>environmental samples</taxon>
    </lineage>
</organism>
<protein>
    <submittedName>
        <fullName evidence="2">Uncharacterized protein</fullName>
    </submittedName>
</protein>